<protein>
    <submittedName>
        <fullName evidence="2">Aldolase-type TIM barrel</fullName>
    </submittedName>
</protein>
<proteinExistence type="predicted"/>
<dbReference type="KEGG" id="pdp:PDIP_58750"/>
<dbReference type="PANTHER" id="PTHR42080:SF3">
    <property type="entry name" value="SRR1-LIKE DOMAIN-CONTAINING PROTEIN"/>
    <property type="match status" value="1"/>
</dbReference>
<gene>
    <name evidence="2" type="ORF">Pdw03_7957</name>
</gene>
<evidence type="ECO:0000259" key="1">
    <source>
        <dbReference type="Pfam" id="PF07985"/>
    </source>
</evidence>
<dbReference type="AlphaFoldDB" id="A0A7T7BLD4"/>
<name>A0A7T7BLD4_PENDI</name>
<sequence>MGIMRLELLHFKLQSGTSTSLESRVQPTMEEAKARIDAWYESGRLFFPKKRIRELGEQLKGLPATGGKIVIEDLNGDTIEGVVPKAEGKFAGMKLGIEYKDARHLKDEIDGCWGVGPLGFSPLQVVYWRYDVLDDETRDHETVVREFGEKIRIWEASEACKKFKSTLSQNVSSHEIDTIVGFACGSLSRPYNPRTDYQHALLMTLKNWLREQAPSKKLHCYIQDPINTSADKKILAEFEFDVVEDPVGWDTVTEQSVVLSIAPNVPVKQIVENIARPAIVIWAAIKDVDRHIIDPDTSRTRKMREHYDVYDLGDEKHLGDAVIYIRKEKVVPVCKSG</sequence>
<organism evidence="2 3">
    <name type="scientific">Penicillium digitatum</name>
    <name type="common">Green mold</name>
    <dbReference type="NCBI Taxonomy" id="36651"/>
    <lineage>
        <taxon>Eukaryota</taxon>
        <taxon>Fungi</taxon>
        <taxon>Dikarya</taxon>
        <taxon>Ascomycota</taxon>
        <taxon>Pezizomycotina</taxon>
        <taxon>Eurotiomycetes</taxon>
        <taxon>Eurotiomycetidae</taxon>
        <taxon>Eurotiales</taxon>
        <taxon>Aspergillaceae</taxon>
        <taxon>Penicillium</taxon>
    </lineage>
</organism>
<feature type="domain" description="SRR1-like" evidence="1">
    <location>
        <begin position="165"/>
        <end position="291"/>
    </location>
</feature>
<reference evidence="2 3" key="1">
    <citation type="submission" date="2020-08" db="EMBL/GenBank/DDBJ databases">
        <title>The completed genome sequence of the pathogenic ascomycete fungus Penicillium digitatum.</title>
        <authorList>
            <person name="Wang M."/>
        </authorList>
    </citation>
    <scope>NUCLEOTIDE SEQUENCE [LARGE SCALE GENOMIC DNA]</scope>
    <source>
        <strain evidence="2 3">PdW03</strain>
    </source>
</reference>
<evidence type="ECO:0000313" key="3">
    <source>
        <dbReference type="Proteomes" id="UP000595662"/>
    </source>
</evidence>
<dbReference type="Proteomes" id="UP000595662">
    <property type="component" value="Chromosome 3"/>
</dbReference>
<evidence type="ECO:0000313" key="2">
    <source>
        <dbReference type="EMBL" id="QQK44056.1"/>
    </source>
</evidence>
<dbReference type="RefSeq" id="XP_014533101.2">
    <property type="nucleotide sequence ID" value="XM_014677615.2"/>
</dbReference>
<dbReference type="GeneID" id="26234191"/>
<accession>A0A7T7BLD4</accession>
<dbReference type="PANTHER" id="PTHR42080">
    <property type="entry name" value="SRR1 DOMAIN-CONTAINING PROTEIN"/>
    <property type="match status" value="1"/>
</dbReference>
<dbReference type="EMBL" id="CP060776">
    <property type="protein sequence ID" value="QQK44056.1"/>
    <property type="molecule type" value="Genomic_DNA"/>
</dbReference>
<dbReference type="Pfam" id="PF07985">
    <property type="entry name" value="SRR1"/>
    <property type="match status" value="1"/>
</dbReference>
<dbReference type="InterPro" id="IPR012942">
    <property type="entry name" value="SRR1-like"/>
</dbReference>
<dbReference type="VEuPathDB" id="FungiDB:PDIP_58750"/>